<evidence type="ECO:0000256" key="6">
    <source>
        <dbReference type="ARBA" id="ARBA00022989"/>
    </source>
</evidence>
<evidence type="ECO:0000313" key="14">
    <source>
        <dbReference type="EMBL" id="DBA25522.1"/>
    </source>
</evidence>
<evidence type="ECO:0000256" key="13">
    <source>
        <dbReference type="SAM" id="Phobius"/>
    </source>
</evidence>
<feature type="transmembrane region" description="Helical" evidence="13">
    <location>
        <begin position="50"/>
        <end position="73"/>
    </location>
</feature>
<keyword evidence="9 12" id="KW-0675">Receptor</keyword>
<dbReference type="GO" id="GO:0016020">
    <property type="term" value="C:membrane"/>
    <property type="evidence" value="ECO:0007669"/>
    <property type="project" value="UniProtKB-SubCell"/>
</dbReference>
<name>A0AAV3AS75_PYXAD</name>
<evidence type="ECO:0000256" key="12">
    <source>
        <dbReference type="RuleBase" id="RU004424"/>
    </source>
</evidence>
<dbReference type="SUPFAM" id="SSF81321">
    <property type="entry name" value="Family A G protein-coupled receptor-like"/>
    <property type="match status" value="1"/>
</dbReference>
<keyword evidence="4 12" id="KW-0716">Sensory transduction</keyword>
<gene>
    <name evidence="14" type="ORF">GDO54_009901</name>
</gene>
<protein>
    <recommendedName>
        <fullName evidence="12">Taste receptor type 2</fullName>
    </recommendedName>
</protein>
<accession>A0AAV3AS75</accession>
<dbReference type="InterPro" id="IPR007960">
    <property type="entry name" value="TAS2R"/>
</dbReference>
<keyword evidence="7 12" id="KW-0297">G-protein coupled receptor</keyword>
<evidence type="ECO:0000256" key="8">
    <source>
        <dbReference type="ARBA" id="ARBA00023136"/>
    </source>
</evidence>
<proteinExistence type="inferred from homology"/>
<dbReference type="Pfam" id="PF05296">
    <property type="entry name" value="TAS2R"/>
    <property type="match status" value="1"/>
</dbReference>
<evidence type="ECO:0000256" key="2">
    <source>
        <dbReference type="ARBA" id="ARBA00007376"/>
    </source>
</evidence>
<evidence type="ECO:0000256" key="10">
    <source>
        <dbReference type="ARBA" id="ARBA00023224"/>
    </source>
</evidence>
<dbReference type="PANTHER" id="PTHR11394">
    <property type="entry name" value="TASTE RECEPTOR TYPE 2"/>
    <property type="match status" value="1"/>
</dbReference>
<dbReference type="Gene3D" id="1.20.1070.10">
    <property type="entry name" value="Rhodopsin 7-helix transmembrane proteins"/>
    <property type="match status" value="1"/>
</dbReference>
<keyword evidence="5 12" id="KW-0812">Transmembrane</keyword>
<organism evidence="14 15">
    <name type="scientific">Pyxicephalus adspersus</name>
    <name type="common">African bullfrog</name>
    <dbReference type="NCBI Taxonomy" id="30357"/>
    <lineage>
        <taxon>Eukaryota</taxon>
        <taxon>Metazoa</taxon>
        <taxon>Chordata</taxon>
        <taxon>Craniata</taxon>
        <taxon>Vertebrata</taxon>
        <taxon>Euteleostomi</taxon>
        <taxon>Amphibia</taxon>
        <taxon>Batrachia</taxon>
        <taxon>Anura</taxon>
        <taxon>Neobatrachia</taxon>
        <taxon>Ranoidea</taxon>
        <taxon>Pyxicephalidae</taxon>
        <taxon>Pyxicephalinae</taxon>
        <taxon>Pyxicephalus</taxon>
    </lineage>
</organism>
<evidence type="ECO:0000256" key="9">
    <source>
        <dbReference type="ARBA" id="ARBA00023170"/>
    </source>
</evidence>
<sequence>MNSSRNAEYIAHYLEYAATGIISIAGLTAQSFIIAINVSDRLKGGLMSAVDQIIFSLGLSRFFFHFFSLWSFFQIVFTDAEAEIFDRIILIDLIYMIGDISVISSIWLSSLLSVILCLKISNFHNLLFLHLKAIISKRTIPLIILIVLCSCTLTFLYSSIQFIEYPNNSTSAKIIKESANSEILNSLLILWLVLALFIYFLSTFFLIIPLCLHINKMKSDTNMTFCMDTYTKTIIFIILSFLMCAAYIIFTLKVENVNLHNVKTILIWNIFPFLHSAYLIYAITKLRNHFVKTFQPIKSLFHQ</sequence>
<feature type="transmembrane region" description="Helical" evidence="13">
    <location>
        <begin position="265"/>
        <end position="284"/>
    </location>
</feature>
<keyword evidence="6 13" id="KW-1133">Transmembrane helix</keyword>
<keyword evidence="15" id="KW-1185">Reference proteome</keyword>
<evidence type="ECO:0000256" key="11">
    <source>
        <dbReference type="RuleBase" id="RU004423"/>
    </source>
</evidence>
<keyword evidence="8 12" id="KW-0472">Membrane</keyword>
<dbReference type="Proteomes" id="UP001181693">
    <property type="component" value="Unassembled WGS sequence"/>
</dbReference>
<comment type="caution">
    <text evidence="14">The sequence shown here is derived from an EMBL/GenBank/DDBJ whole genome shotgun (WGS) entry which is preliminary data.</text>
</comment>
<comment type="subcellular location">
    <subcellularLocation>
        <location evidence="1 12">Membrane</location>
        <topology evidence="1 12">Multi-pass membrane protein</topology>
    </subcellularLocation>
</comment>
<dbReference type="PANTHER" id="PTHR11394:SF47">
    <property type="entry name" value="TASTE RECEPTOR TYPE 2 MEMBER 40"/>
    <property type="match status" value="1"/>
</dbReference>
<evidence type="ECO:0000313" key="15">
    <source>
        <dbReference type="Proteomes" id="UP001181693"/>
    </source>
</evidence>
<evidence type="ECO:0000256" key="5">
    <source>
        <dbReference type="ARBA" id="ARBA00022692"/>
    </source>
</evidence>
<dbReference type="AlphaFoldDB" id="A0AAV3AS75"/>
<comment type="similarity">
    <text evidence="2 11">Belongs to the G-protein coupled receptor T2R family.</text>
</comment>
<feature type="transmembrane region" description="Helical" evidence="13">
    <location>
        <begin position="139"/>
        <end position="160"/>
    </location>
</feature>
<reference evidence="14" key="1">
    <citation type="thesis" date="2020" institute="ProQuest LLC" country="789 East Eisenhower Parkway, Ann Arbor, MI, USA">
        <title>Comparative Genomics and Chromosome Evolution.</title>
        <authorList>
            <person name="Mudd A.B."/>
        </authorList>
    </citation>
    <scope>NUCLEOTIDE SEQUENCE</scope>
    <source>
        <strain evidence="14">1538</strain>
        <tissue evidence="14">Blood</tissue>
    </source>
</reference>
<feature type="transmembrane region" description="Helical" evidence="13">
    <location>
        <begin position="188"/>
        <end position="212"/>
    </location>
</feature>
<evidence type="ECO:0000256" key="4">
    <source>
        <dbReference type="ARBA" id="ARBA00022606"/>
    </source>
</evidence>
<evidence type="ECO:0000256" key="7">
    <source>
        <dbReference type="ARBA" id="ARBA00023040"/>
    </source>
</evidence>
<evidence type="ECO:0000256" key="3">
    <source>
        <dbReference type="ARBA" id="ARBA00022480"/>
    </source>
</evidence>
<feature type="transmembrane region" description="Helical" evidence="13">
    <location>
        <begin position="16"/>
        <end position="38"/>
    </location>
</feature>
<dbReference type="EMBL" id="DYDO01000004">
    <property type="protein sequence ID" value="DBA25522.1"/>
    <property type="molecule type" value="Genomic_DNA"/>
</dbReference>
<feature type="transmembrane region" description="Helical" evidence="13">
    <location>
        <begin position="233"/>
        <end position="253"/>
    </location>
</feature>
<keyword evidence="3 12" id="KW-0919">Taste</keyword>
<feature type="transmembrane region" description="Helical" evidence="13">
    <location>
        <begin position="93"/>
        <end position="118"/>
    </location>
</feature>
<evidence type="ECO:0000256" key="1">
    <source>
        <dbReference type="ARBA" id="ARBA00004141"/>
    </source>
</evidence>
<dbReference type="GO" id="GO:0033038">
    <property type="term" value="F:bitter taste receptor activity"/>
    <property type="evidence" value="ECO:0007669"/>
    <property type="project" value="InterPro"/>
</dbReference>
<keyword evidence="10 12" id="KW-0807">Transducer</keyword>
<dbReference type="GO" id="GO:0004930">
    <property type="term" value="F:G protein-coupled receptor activity"/>
    <property type="evidence" value="ECO:0007669"/>
    <property type="project" value="UniProtKB-KW"/>
</dbReference>